<evidence type="ECO:0000256" key="2">
    <source>
        <dbReference type="ARBA" id="ARBA00022692"/>
    </source>
</evidence>
<keyword evidence="4 6" id="KW-0472">Membrane</keyword>
<evidence type="ECO:0000256" key="4">
    <source>
        <dbReference type="ARBA" id="ARBA00023136"/>
    </source>
</evidence>
<organism evidence="8 9">
    <name type="scientific">Diatrype stigma</name>
    <dbReference type="NCBI Taxonomy" id="117547"/>
    <lineage>
        <taxon>Eukaryota</taxon>
        <taxon>Fungi</taxon>
        <taxon>Dikarya</taxon>
        <taxon>Ascomycota</taxon>
        <taxon>Pezizomycotina</taxon>
        <taxon>Sordariomycetes</taxon>
        <taxon>Xylariomycetidae</taxon>
        <taxon>Xylariales</taxon>
        <taxon>Diatrypaceae</taxon>
        <taxon>Diatrype</taxon>
    </lineage>
</organism>
<evidence type="ECO:0000256" key="3">
    <source>
        <dbReference type="ARBA" id="ARBA00022989"/>
    </source>
</evidence>
<protein>
    <recommendedName>
        <fullName evidence="7">Rhodopsin domain-containing protein</fullName>
    </recommendedName>
</protein>
<feature type="transmembrane region" description="Helical" evidence="6">
    <location>
        <begin position="178"/>
        <end position="203"/>
    </location>
</feature>
<sequence>MALDVFHDSGQGAYFVLLVVCGPICTAMIALRFVSTRLSGRRPGLEDWLALAAAAIFLVRVAVAISGNADVDCVTSALTIINGQGLDEALDQEVYEKTSKRILATDLSTLLDQSFAKWSLCALYHRMFGMNRQYALWIYVHAAVQAITYTALVILQLLQCRPLNKFWQWWTPGDCFPLSTVAVAVEPPNSIIDFTLVLLALFMMRDLQIKTEAKWMLRLLCGIGSLAGILGFLKIGLSYNADKGYTGDSRYPIDSIQVHRSVDVASGKGSTMDFRLEQEDEV</sequence>
<keyword evidence="2 6" id="KW-0812">Transmembrane</keyword>
<gene>
    <name evidence="8" type="ORF">SLS62_006168</name>
</gene>
<evidence type="ECO:0000256" key="5">
    <source>
        <dbReference type="ARBA" id="ARBA00038359"/>
    </source>
</evidence>
<name>A0AAN9UR64_9PEZI</name>
<comment type="similarity">
    <text evidence="5">Belongs to the SAT4 family.</text>
</comment>
<feature type="transmembrane region" description="Helical" evidence="6">
    <location>
        <begin position="215"/>
        <end position="237"/>
    </location>
</feature>
<feature type="transmembrane region" description="Helical" evidence="6">
    <location>
        <begin position="12"/>
        <end position="34"/>
    </location>
</feature>
<feature type="domain" description="Rhodopsin" evidence="7">
    <location>
        <begin position="31"/>
        <end position="237"/>
    </location>
</feature>
<evidence type="ECO:0000313" key="9">
    <source>
        <dbReference type="Proteomes" id="UP001320420"/>
    </source>
</evidence>
<dbReference type="AlphaFoldDB" id="A0AAN9UR64"/>
<dbReference type="Pfam" id="PF20684">
    <property type="entry name" value="Fung_rhodopsin"/>
    <property type="match status" value="1"/>
</dbReference>
<accession>A0AAN9UR64</accession>
<dbReference type="InterPro" id="IPR052337">
    <property type="entry name" value="SAT4-like"/>
</dbReference>
<dbReference type="PANTHER" id="PTHR33048:SF47">
    <property type="entry name" value="INTEGRAL MEMBRANE PROTEIN-RELATED"/>
    <property type="match status" value="1"/>
</dbReference>
<feature type="transmembrane region" description="Helical" evidence="6">
    <location>
        <begin position="134"/>
        <end position="158"/>
    </location>
</feature>
<proteinExistence type="inferred from homology"/>
<dbReference type="GO" id="GO:0016020">
    <property type="term" value="C:membrane"/>
    <property type="evidence" value="ECO:0007669"/>
    <property type="project" value="UniProtKB-SubCell"/>
</dbReference>
<dbReference type="EMBL" id="JAKJXP020000044">
    <property type="protein sequence ID" value="KAK7751867.1"/>
    <property type="molecule type" value="Genomic_DNA"/>
</dbReference>
<evidence type="ECO:0000259" key="7">
    <source>
        <dbReference type="Pfam" id="PF20684"/>
    </source>
</evidence>
<comment type="caution">
    <text evidence="8">The sequence shown here is derived from an EMBL/GenBank/DDBJ whole genome shotgun (WGS) entry which is preliminary data.</text>
</comment>
<evidence type="ECO:0000313" key="8">
    <source>
        <dbReference type="EMBL" id="KAK7751867.1"/>
    </source>
</evidence>
<evidence type="ECO:0000256" key="6">
    <source>
        <dbReference type="SAM" id="Phobius"/>
    </source>
</evidence>
<dbReference type="Proteomes" id="UP001320420">
    <property type="component" value="Unassembled WGS sequence"/>
</dbReference>
<dbReference type="InterPro" id="IPR049326">
    <property type="entry name" value="Rhodopsin_dom_fungi"/>
</dbReference>
<evidence type="ECO:0000256" key="1">
    <source>
        <dbReference type="ARBA" id="ARBA00004141"/>
    </source>
</evidence>
<keyword evidence="9" id="KW-1185">Reference proteome</keyword>
<comment type="subcellular location">
    <subcellularLocation>
        <location evidence="1">Membrane</location>
        <topology evidence="1">Multi-pass membrane protein</topology>
    </subcellularLocation>
</comment>
<keyword evidence="3 6" id="KW-1133">Transmembrane helix</keyword>
<reference evidence="8 9" key="1">
    <citation type="submission" date="2024-02" db="EMBL/GenBank/DDBJ databases">
        <title>De novo assembly and annotation of 12 fungi associated with fruit tree decline syndrome in Ontario, Canada.</title>
        <authorList>
            <person name="Sulman M."/>
            <person name="Ellouze W."/>
            <person name="Ilyukhin E."/>
        </authorList>
    </citation>
    <scope>NUCLEOTIDE SEQUENCE [LARGE SCALE GENOMIC DNA]</scope>
    <source>
        <strain evidence="8 9">M11/M66-122</strain>
    </source>
</reference>
<dbReference type="PANTHER" id="PTHR33048">
    <property type="entry name" value="PTH11-LIKE INTEGRAL MEMBRANE PROTEIN (AFU_ORTHOLOGUE AFUA_5G11245)"/>
    <property type="match status" value="1"/>
</dbReference>